<dbReference type="RefSeq" id="WP_311601496.1">
    <property type="nucleotide sequence ID" value="NZ_JAVREM010000037.1"/>
</dbReference>
<evidence type="ECO:0000313" key="1">
    <source>
        <dbReference type="EMBL" id="MDT0321290.1"/>
    </source>
</evidence>
<keyword evidence="2" id="KW-1185">Reference proteome</keyword>
<name>A0ABU2LUS8_9ACTN</name>
<organism evidence="1 2">
    <name type="scientific">Streptomyces millisiae</name>
    <dbReference type="NCBI Taxonomy" id="3075542"/>
    <lineage>
        <taxon>Bacteria</taxon>
        <taxon>Bacillati</taxon>
        <taxon>Actinomycetota</taxon>
        <taxon>Actinomycetes</taxon>
        <taxon>Kitasatosporales</taxon>
        <taxon>Streptomycetaceae</taxon>
        <taxon>Streptomyces</taxon>
    </lineage>
</organism>
<gene>
    <name evidence="1" type="ORF">RNC47_23470</name>
</gene>
<dbReference type="Proteomes" id="UP001183420">
    <property type="component" value="Unassembled WGS sequence"/>
</dbReference>
<proteinExistence type="predicted"/>
<dbReference type="EMBL" id="JAVREM010000037">
    <property type="protein sequence ID" value="MDT0321290.1"/>
    <property type="molecule type" value="Genomic_DNA"/>
</dbReference>
<protein>
    <submittedName>
        <fullName evidence="1">Uncharacterized protein</fullName>
    </submittedName>
</protein>
<sequence length="223" mass="25002">MNRLTLHIAAADHRVQTRPLVDGVDLLATALPEEPGMDPRHLPTLTATAEPHEARLAEAECMESCCGALYVTITRTPTEVRWHGWRDPDRPGLSLPTLRFPVSHYDAELARAMGDFSWEWPARTIARHLEPALRDATAWLTRWECDTPTLATSPATPTQLDLLFFHRPTGHPDAPWLQFRRALPLAEPETLYADLTATDPRTGAEVVGGSAEFAERLGYPWLW</sequence>
<evidence type="ECO:0000313" key="2">
    <source>
        <dbReference type="Proteomes" id="UP001183420"/>
    </source>
</evidence>
<reference evidence="2" key="1">
    <citation type="submission" date="2023-07" db="EMBL/GenBank/DDBJ databases">
        <title>30 novel species of actinomycetes from the DSMZ collection.</title>
        <authorList>
            <person name="Nouioui I."/>
        </authorList>
    </citation>
    <scope>NUCLEOTIDE SEQUENCE [LARGE SCALE GENOMIC DNA]</scope>
    <source>
        <strain evidence="2">DSM 44918</strain>
    </source>
</reference>
<comment type="caution">
    <text evidence="1">The sequence shown here is derived from an EMBL/GenBank/DDBJ whole genome shotgun (WGS) entry which is preliminary data.</text>
</comment>
<accession>A0ABU2LUS8</accession>